<evidence type="ECO:0000313" key="9">
    <source>
        <dbReference type="EMBL" id="SVA25119.1"/>
    </source>
</evidence>
<reference evidence="9" key="1">
    <citation type="submission" date="2018-05" db="EMBL/GenBank/DDBJ databases">
        <authorList>
            <person name="Lanie J.A."/>
            <person name="Ng W.-L."/>
            <person name="Kazmierczak K.M."/>
            <person name="Andrzejewski T.M."/>
            <person name="Davidsen T.M."/>
            <person name="Wayne K.J."/>
            <person name="Tettelin H."/>
            <person name="Glass J.I."/>
            <person name="Rusch D."/>
            <person name="Podicherti R."/>
            <person name="Tsui H.-C.T."/>
            <person name="Winkler M.E."/>
        </authorList>
    </citation>
    <scope>NUCLEOTIDE SEQUENCE</scope>
</reference>
<evidence type="ECO:0000256" key="4">
    <source>
        <dbReference type="ARBA" id="ARBA00022605"/>
    </source>
</evidence>
<keyword evidence="6" id="KW-0368">Histidine biosynthesis</keyword>
<dbReference type="EC" id="3.1.3.15" evidence="3"/>
<evidence type="ECO:0000259" key="8">
    <source>
        <dbReference type="Pfam" id="PF02811"/>
    </source>
</evidence>
<dbReference type="InterPro" id="IPR010140">
    <property type="entry name" value="Histidinol_P_phosphatase_HisJ"/>
</dbReference>
<sequence length="267" mass="30540">MKNKSHTPLVNYHSHTYRCKHATGEVVEFVNAASEAGLEIFGVSDHAAFPDDRWPDVRMRYEELDDYVEAVRAAQRSVPQVQVLLGMECEYVPEFKNYLQDELLGKRQFDYLIGAGHYTPHKGEWLSSFTELNCKPHLKSYTEHLCQMMESKLFAFIAHPDIFGCTNLEWNADLNACSREILRTAEETQTPLEINGNGLRKKYLKSADGFRPPYPWRPFWELASEFNIKVVCSSDCHFPNEVVAGISENLELANSLGLELADLSHIH</sequence>
<evidence type="ECO:0000256" key="3">
    <source>
        <dbReference type="ARBA" id="ARBA00013085"/>
    </source>
</evidence>
<dbReference type="EMBL" id="UINC01006043">
    <property type="protein sequence ID" value="SVA25119.1"/>
    <property type="molecule type" value="Genomic_DNA"/>
</dbReference>
<evidence type="ECO:0000256" key="5">
    <source>
        <dbReference type="ARBA" id="ARBA00022801"/>
    </source>
</evidence>
<dbReference type="PANTHER" id="PTHR21039:SF0">
    <property type="entry name" value="HISTIDINOL-PHOSPHATASE"/>
    <property type="match status" value="1"/>
</dbReference>
<gene>
    <name evidence="9" type="ORF">METZ01_LOCUS77973</name>
</gene>
<evidence type="ECO:0000256" key="2">
    <source>
        <dbReference type="ARBA" id="ARBA00009152"/>
    </source>
</evidence>
<dbReference type="InterPro" id="IPR016195">
    <property type="entry name" value="Pol/histidinol_Pase-like"/>
</dbReference>
<dbReference type="Pfam" id="PF02811">
    <property type="entry name" value="PHP"/>
    <property type="match status" value="1"/>
</dbReference>
<comment type="catalytic activity">
    <reaction evidence="7">
        <text>L-histidinol phosphate + H2O = L-histidinol + phosphate</text>
        <dbReference type="Rhea" id="RHEA:14465"/>
        <dbReference type="ChEBI" id="CHEBI:15377"/>
        <dbReference type="ChEBI" id="CHEBI:43474"/>
        <dbReference type="ChEBI" id="CHEBI:57699"/>
        <dbReference type="ChEBI" id="CHEBI:57980"/>
        <dbReference type="EC" id="3.1.3.15"/>
    </reaction>
</comment>
<feature type="domain" description="PHP" evidence="8">
    <location>
        <begin position="12"/>
        <end position="195"/>
    </location>
</feature>
<dbReference type="GO" id="GO:0000105">
    <property type="term" value="P:L-histidine biosynthetic process"/>
    <property type="evidence" value="ECO:0007669"/>
    <property type="project" value="UniProtKB-UniPathway"/>
</dbReference>
<dbReference type="GO" id="GO:0005737">
    <property type="term" value="C:cytoplasm"/>
    <property type="evidence" value="ECO:0007669"/>
    <property type="project" value="TreeGrafter"/>
</dbReference>
<dbReference type="UniPathway" id="UPA00031">
    <property type="reaction ID" value="UER00013"/>
</dbReference>
<dbReference type="InterPro" id="IPR004013">
    <property type="entry name" value="PHP_dom"/>
</dbReference>
<protein>
    <recommendedName>
        <fullName evidence="3">histidinol-phosphatase</fullName>
        <ecNumber evidence="3">3.1.3.15</ecNumber>
    </recommendedName>
</protein>
<proteinExistence type="inferred from homology"/>
<dbReference type="GO" id="GO:0004401">
    <property type="term" value="F:histidinol-phosphatase activity"/>
    <property type="evidence" value="ECO:0007669"/>
    <property type="project" value="UniProtKB-EC"/>
</dbReference>
<name>A0A381UAD0_9ZZZZ</name>
<keyword evidence="4" id="KW-0028">Amino-acid biosynthesis</keyword>
<dbReference type="PANTHER" id="PTHR21039">
    <property type="entry name" value="HISTIDINOL PHOSPHATASE-RELATED"/>
    <property type="match status" value="1"/>
</dbReference>
<evidence type="ECO:0000256" key="6">
    <source>
        <dbReference type="ARBA" id="ARBA00023102"/>
    </source>
</evidence>
<evidence type="ECO:0000256" key="7">
    <source>
        <dbReference type="ARBA" id="ARBA00049158"/>
    </source>
</evidence>
<dbReference type="AlphaFoldDB" id="A0A381UAD0"/>
<accession>A0A381UAD0</accession>
<comment type="pathway">
    <text evidence="1">Amino-acid biosynthesis; L-histidine biosynthesis; L-histidine from 5-phospho-alpha-D-ribose 1-diphosphate: step 8/9.</text>
</comment>
<dbReference type="SUPFAM" id="SSF89550">
    <property type="entry name" value="PHP domain-like"/>
    <property type="match status" value="1"/>
</dbReference>
<evidence type="ECO:0000256" key="1">
    <source>
        <dbReference type="ARBA" id="ARBA00004970"/>
    </source>
</evidence>
<comment type="similarity">
    <text evidence="2">Belongs to the PHP hydrolase family. HisK subfamily.</text>
</comment>
<organism evidence="9">
    <name type="scientific">marine metagenome</name>
    <dbReference type="NCBI Taxonomy" id="408172"/>
    <lineage>
        <taxon>unclassified sequences</taxon>
        <taxon>metagenomes</taxon>
        <taxon>ecological metagenomes</taxon>
    </lineage>
</organism>
<dbReference type="Gene3D" id="3.20.20.140">
    <property type="entry name" value="Metal-dependent hydrolases"/>
    <property type="match status" value="1"/>
</dbReference>
<dbReference type="CDD" id="cd12110">
    <property type="entry name" value="PHP_HisPPase_Hisj_like"/>
    <property type="match status" value="1"/>
</dbReference>
<keyword evidence="5" id="KW-0378">Hydrolase</keyword>